<dbReference type="Gene3D" id="3.40.50.450">
    <property type="match status" value="1"/>
</dbReference>
<dbReference type="Pfam" id="PF17782">
    <property type="entry name" value="WHD_DprA"/>
    <property type="match status" value="1"/>
</dbReference>
<dbReference type="PANTHER" id="PTHR43022">
    <property type="entry name" value="PROTEIN SMF"/>
    <property type="match status" value="1"/>
</dbReference>
<dbReference type="PANTHER" id="PTHR43022:SF1">
    <property type="entry name" value="PROTEIN SMF"/>
    <property type="match status" value="1"/>
</dbReference>
<evidence type="ECO:0000313" key="5">
    <source>
        <dbReference type="Proteomes" id="UP001500392"/>
    </source>
</evidence>
<feature type="domain" description="Smf/DprA SLOG" evidence="2">
    <location>
        <begin position="80"/>
        <end position="288"/>
    </location>
</feature>
<dbReference type="SUPFAM" id="SSF102405">
    <property type="entry name" value="MCP/YpsA-like"/>
    <property type="match status" value="1"/>
</dbReference>
<dbReference type="NCBIfam" id="TIGR00732">
    <property type="entry name" value="dprA"/>
    <property type="match status" value="1"/>
</dbReference>
<comment type="similarity">
    <text evidence="1">Belongs to the DprA/Smf family.</text>
</comment>
<dbReference type="Gene3D" id="1.10.10.10">
    <property type="entry name" value="Winged helix-like DNA-binding domain superfamily/Winged helix DNA-binding domain"/>
    <property type="match status" value="1"/>
</dbReference>
<keyword evidence="5" id="KW-1185">Reference proteome</keyword>
<dbReference type="EMBL" id="BAABDM010000002">
    <property type="protein sequence ID" value="GAA4092730.1"/>
    <property type="molecule type" value="Genomic_DNA"/>
</dbReference>
<accession>A0ABP7WQ68</accession>
<dbReference type="Pfam" id="PF02481">
    <property type="entry name" value="DNA_processg_A"/>
    <property type="match status" value="1"/>
</dbReference>
<dbReference type="InterPro" id="IPR041614">
    <property type="entry name" value="DprA_WH"/>
</dbReference>
<proteinExistence type="inferred from homology"/>
<feature type="domain" description="DprA winged helix" evidence="3">
    <location>
        <begin position="315"/>
        <end position="360"/>
    </location>
</feature>
<gene>
    <name evidence="4" type="primary">dprA</name>
    <name evidence="4" type="ORF">GCM10022414_15420</name>
</gene>
<dbReference type="Proteomes" id="UP001500392">
    <property type="component" value="Unassembled WGS sequence"/>
</dbReference>
<dbReference type="InterPro" id="IPR003488">
    <property type="entry name" value="DprA"/>
</dbReference>
<dbReference type="InterPro" id="IPR057666">
    <property type="entry name" value="DrpA_SLOG"/>
</dbReference>
<comment type="caution">
    <text evidence="4">The sequence shown here is derived from an EMBL/GenBank/DDBJ whole genome shotgun (WGS) entry which is preliminary data.</text>
</comment>
<organism evidence="4 5">
    <name type="scientific">Zhongshania borealis</name>
    <dbReference type="NCBI Taxonomy" id="889488"/>
    <lineage>
        <taxon>Bacteria</taxon>
        <taxon>Pseudomonadati</taxon>
        <taxon>Pseudomonadota</taxon>
        <taxon>Gammaproteobacteria</taxon>
        <taxon>Cellvibrionales</taxon>
        <taxon>Spongiibacteraceae</taxon>
        <taxon>Zhongshania</taxon>
    </lineage>
</organism>
<dbReference type="InterPro" id="IPR036388">
    <property type="entry name" value="WH-like_DNA-bd_sf"/>
</dbReference>
<name>A0ABP7WQ68_9GAMM</name>
<evidence type="ECO:0000259" key="3">
    <source>
        <dbReference type="Pfam" id="PF17782"/>
    </source>
</evidence>
<evidence type="ECO:0000259" key="2">
    <source>
        <dbReference type="Pfam" id="PF02481"/>
    </source>
</evidence>
<sequence length="367" mass="40055">MEHFACLWLLTQQTLKLPPTNFRRLISRVTHPRYIFDLPQAELAALKLSRQHLDRLEKVLARNTPEQEIAAALHKANVDVLCWHDDSYPALLKEIYDGPPLLYYRGRRELLNKPLFAVVGSRRPSRIGRGDAQAFANALSRAGLTVVSGMALGVDGAAHLGALTGGASTIAVLGTGVDQCYPRSNAALYEQIAHEGLLISELPLGSPPLRHQFPRRNRIISGMSLGVLVVEAALRSGSLITARQALEQNREVFAIPGSIHNPASRGCNSLIKQGAKLVEQLDDILEELSAWFDGAGASGAAASDDTYSDLDVQTDSPVYRALGYDPIDIDTLAQDLGLPIAELLSILSDLEVDGWVEQFRGAWQRSR</sequence>
<dbReference type="RefSeq" id="WP_344934266.1">
    <property type="nucleotide sequence ID" value="NZ_BAABDM010000002.1"/>
</dbReference>
<evidence type="ECO:0000313" key="4">
    <source>
        <dbReference type="EMBL" id="GAA4092730.1"/>
    </source>
</evidence>
<protein>
    <submittedName>
        <fullName evidence="4">DNA-processing protein DprA</fullName>
    </submittedName>
</protein>
<evidence type="ECO:0000256" key="1">
    <source>
        <dbReference type="ARBA" id="ARBA00006525"/>
    </source>
</evidence>
<reference evidence="5" key="1">
    <citation type="journal article" date="2019" name="Int. J. Syst. Evol. Microbiol.">
        <title>The Global Catalogue of Microorganisms (GCM) 10K type strain sequencing project: providing services to taxonomists for standard genome sequencing and annotation.</title>
        <authorList>
            <consortium name="The Broad Institute Genomics Platform"/>
            <consortium name="The Broad Institute Genome Sequencing Center for Infectious Disease"/>
            <person name="Wu L."/>
            <person name="Ma J."/>
        </authorList>
    </citation>
    <scope>NUCLEOTIDE SEQUENCE [LARGE SCALE GENOMIC DNA]</scope>
    <source>
        <strain evidence="5">JCM 17304</strain>
    </source>
</reference>